<dbReference type="GO" id="GO:0016787">
    <property type="term" value="F:hydrolase activity"/>
    <property type="evidence" value="ECO:0007669"/>
    <property type="project" value="UniProtKB-KW"/>
</dbReference>
<keyword evidence="2 5" id="KW-0812">Transmembrane</keyword>
<evidence type="ECO:0000256" key="3">
    <source>
        <dbReference type="ARBA" id="ARBA00022989"/>
    </source>
</evidence>
<feature type="transmembrane region" description="Helical" evidence="5">
    <location>
        <begin position="90"/>
        <end position="110"/>
    </location>
</feature>
<protein>
    <submittedName>
        <fullName evidence="6">Putative effector of murein hydrolase</fullName>
    </submittedName>
</protein>
<keyword evidence="6" id="KW-0378">Hydrolase</keyword>
<feature type="transmembrane region" description="Helical" evidence="5">
    <location>
        <begin position="29"/>
        <end position="48"/>
    </location>
</feature>
<reference evidence="6 7" key="1">
    <citation type="journal article" date="2014" name="PLoS Genet.">
        <title>Hidden diversity in honey bee gut symbionts detected by single-cell genomics.</title>
        <authorList>
            <person name="Engel P."/>
            <person name="Stepanauskas R."/>
            <person name="Moran N."/>
        </authorList>
    </citation>
    <scope>NUCLEOTIDE SEQUENCE [LARGE SCALE GENOMIC DNA]</scope>
    <source>
        <strain evidence="6 7">SCGC AB-598-J21</strain>
    </source>
</reference>
<evidence type="ECO:0000256" key="1">
    <source>
        <dbReference type="ARBA" id="ARBA00004141"/>
    </source>
</evidence>
<keyword evidence="4 5" id="KW-0472">Membrane</keyword>
<evidence type="ECO:0000256" key="5">
    <source>
        <dbReference type="SAM" id="Phobius"/>
    </source>
</evidence>
<accession>A0A074V5X5</accession>
<gene>
    <name evidence="6" type="ORF">SASC598J21_016080</name>
</gene>
<feature type="transmembrane region" description="Helical" evidence="5">
    <location>
        <begin position="60"/>
        <end position="78"/>
    </location>
</feature>
<dbReference type="PANTHER" id="PTHR30249">
    <property type="entry name" value="PUTATIVE SEROTONIN TRANSPORTER"/>
    <property type="match status" value="1"/>
</dbReference>
<sequence>MNIIAAGCFIWTIALYALAKKCYRAKPVIFLSPAITFSVLTIALMQWLDISYTQYNQYTRYISGLLGPATVAFAIPIYQYRDVMKRQLPILMTAIIVGMFVGVGSAYLMARLFHFNHEVTYSLMARSVSTPFAIELADKIHGSAALVSVFTIITGLAGMLFGDITLAFSRSRLHLANGAAFGNAAHGFGTSRAIQRNADEGVVASLTMILAGLFMVLAGPLIVKIIVWL</sequence>
<dbReference type="GO" id="GO:0016020">
    <property type="term" value="C:membrane"/>
    <property type="evidence" value="ECO:0007669"/>
    <property type="project" value="UniProtKB-SubCell"/>
</dbReference>
<keyword evidence="3 5" id="KW-1133">Transmembrane helix</keyword>
<dbReference type="Proteomes" id="UP000027644">
    <property type="component" value="Unassembled WGS sequence"/>
</dbReference>
<dbReference type="PANTHER" id="PTHR30249:SF16">
    <property type="entry name" value="INNER MEMBRANE PROTEIN"/>
    <property type="match status" value="1"/>
</dbReference>
<evidence type="ECO:0000256" key="2">
    <source>
        <dbReference type="ARBA" id="ARBA00022692"/>
    </source>
</evidence>
<evidence type="ECO:0000256" key="4">
    <source>
        <dbReference type="ARBA" id="ARBA00023136"/>
    </source>
</evidence>
<comment type="subcellular location">
    <subcellularLocation>
        <location evidence="1">Membrane</location>
        <topology evidence="1">Multi-pass membrane protein</topology>
    </subcellularLocation>
</comment>
<comment type="caution">
    <text evidence="6">The sequence shown here is derived from an EMBL/GenBank/DDBJ whole genome shotgun (WGS) entry which is preliminary data.</text>
</comment>
<dbReference type="AlphaFoldDB" id="A0A074V5X5"/>
<name>A0A074V5X5_9NEIS</name>
<organism evidence="6 7">
    <name type="scientific">Snodgrassella alvi SCGC AB-598-J21</name>
    <dbReference type="NCBI Taxonomy" id="1385367"/>
    <lineage>
        <taxon>Bacteria</taxon>
        <taxon>Pseudomonadati</taxon>
        <taxon>Pseudomonadota</taxon>
        <taxon>Betaproteobacteria</taxon>
        <taxon>Neisseriales</taxon>
        <taxon>Neisseriaceae</taxon>
        <taxon>Snodgrassella</taxon>
    </lineage>
</organism>
<evidence type="ECO:0000313" key="6">
    <source>
        <dbReference type="EMBL" id="KEQ00586.1"/>
    </source>
</evidence>
<dbReference type="InterPro" id="IPR007300">
    <property type="entry name" value="CidB/LrgB"/>
</dbReference>
<proteinExistence type="predicted"/>
<evidence type="ECO:0000313" key="7">
    <source>
        <dbReference type="Proteomes" id="UP000027644"/>
    </source>
</evidence>
<dbReference type="EMBL" id="AVQL01000448">
    <property type="protein sequence ID" value="KEQ00586.1"/>
    <property type="molecule type" value="Genomic_DNA"/>
</dbReference>
<feature type="transmembrane region" description="Helical" evidence="5">
    <location>
        <begin position="202"/>
        <end position="227"/>
    </location>
</feature>
<feature type="transmembrane region" description="Helical" evidence="5">
    <location>
        <begin position="144"/>
        <end position="168"/>
    </location>
</feature>
<dbReference type="Pfam" id="PF04172">
    <property type="entry name" value="LrgB"/>
    <property type="match status" value="1"/>
</dbReference>